<keyword evidence="3" id="KW-1185">Reference proteome</keyword>
<dbReference type="Proteomes" id="UP001495147">
    <property type="component" value="Unassembled WGS sequence"/>
</dbReference>
<keyword evidence="1" id="KW-0732">Signal</keyword>
<dbReference type="PANTHER" id="PTHR40590:SF1">
    <property type="entry name" value="CYTOPLASMIC PROTEIN"/>
    <property type="match status" value="1"/>
</dbReference>
<gene>
    <name evidence="2" type="ORF">ABDJ85_18975</name>
</gene>
<dbReference type="PANTHER" id="PTHR40590">
    <property type="entry name" value="CYTOPLASMIC PROTEIN-RELATED"/>
    <property type="match status" value="1"/>
</dbReference>
<protein>
    <submittedName>
        <fullName evidence="2">TraB/GumN family protein</fullName>
    </submittedName>
</protein>
<feature type="signal peptide" evidence="1">
    <location>
        <begin position="1"/>
        <end position="23"/>
    </location>
</feature>
<name>A0ABV0G768_9BURK</name>
<dbReference type="InterPro" id="IPR047111">
    <property type="entry name" value="YbaP-like"/>
</dbReference>
<dbReference type="CDD" id="cd14789">
    <property type="entry name" value="Tiki"/>
    <property type="match status" value="1"/>
</dbReference>
<evidence type="ECO:0000256" key="1">
    <source>
        <dbReference type="SAM" id="SignalP"/>
    </source>
</evidence>
<evidence type="ECO:0000313" key="3">
    <source>
        <dbReference type="Proteomes" id="UP001495147"/>
    </source>
</evidence>
<dbReference type="InterPro" id="IPR002816">
    <property type="entry name" value="TraB/PrgY/GumN_fam"/>
</dbReference>
<comment type="caution">
    <text evidence="2">The sequence shown here is derived from an EMBL/GenBank/DDBJ whole genome shotgun (WGS) entry which is preliminary data.</text>
</comment>
<sequence length="326" mass="35415">MTRLLLCTLTSWLMLAAPLVAAAAPPDCPPASVVPTAEQQQAWASNATDRGPLWRLTRDGRSSYLYGSLHVGRPEWSAPGPRLQAAWAETEALAVELDPQDVMPALAETAKPAPSAPDPALSRRLAAQAQRQCLPEGVLQSLPPVMQLATLTLLDARRVGLDTGYGQDVLLLARARQEGRPVHALETVSEQLDAIEPDDPAQARAVLADGLRDLESGRQREPLQRLAAAWARSDLALLADYPRWCRCADTPQERAWLRRINDERNPALAERISKLHGSGQRLLIAVGALHMTGAQALPRLLRAQGFHIEQVVPARIEAPSAPRKAP</sequence>
<accession>A0ABV0G768</accession>
<feature type="chain" id="PRO_5045688580" evidence="1">
    <location>
        <begin position="24"/>
        <end position="326"/>
    </location>
</feature>
<proteinExistence type="predicted"/>
<organism evidence="2 3">
    <name type="scientific">Roseateles paludis</name>
    <dbReference type="NCBI Taxonomy" id="3145238"/>
    <lineage>
        <taxon>Bacteria</taxon>
        <taxon>Pseudomonadati</taxon>
        <taxon>Pseudomonadota</taxon>
        <taxon>Betaproteobacteria</taxon>
        <taxon>Burkholderiales</taxon>
        <taxon>Sphaerotilaceae</taxon>
        <taxon>Roseateles</taxon>
    </lineage>
</organism>
<reference evidence="2 3" key="1">
    <citation type="submission" date="2024-05" db="EMBL/GenBank/DDBJ databases">
        <title>Roseateles sp. DJS-2-20 16S ribosomal RNA gene Genome sequencing and assembly.</title>
        <authorList>
            <person name="Woo H."/>
        </authorList>
    </citation>
    <scope>NUCLEOTIDE SEQUENCE [LARGE SCALE GENOMIC DNA]</scope>
    <source>
        <strain evidence="2 3">DJS-2-20</strain>
    </source>
</reference>
<evidence type="ECO:0000313" key="2">
    <source>
        <dbReference type="EMBL" id="MEO3693561.1"/>
    </source>
</evidence>
<dbReference type="RefSeq" id="WP_347706377.1">
    <property type="nucleotide sequence ID" value="NZ_JBDPZD010000008.1"/>
</dbReference>
<dbReference type="EMBL" id="JBDPZD010000008">
    <property type="protein sequence ID" value="MEO3693561.1"/>
    <property type="molecule type" value="Genomic_DNA"/>
</dbReference>
<dbReference type="Pfam" id="PF01963">
    <property type="entry name" value="TraB_PrgY_gumN"/>
    <property type="match status" value="1"/>
</dbReference>